<keyword evidence="1" id="KW-1133">Transmembrane helix</keyword>
<evidence type="ECO:0000313" key="2">
    <source>
        <dbReference type="EMBL" id="GID10220.1"/>
    </source>
</evidence>
<accession>A0A8J3NAZ1</accession>
<gene>
    <name evidence="2" type="ORF">Aru02nite_11090</name>
</gene>
<feature type="transmembrane region" description="Helical" evidence="1">
    <location>
        <begin position="16"/>
        <end position="37"/>
    </location>
</feature>
<keyword evidence="3" id="KW-1185">Reference proteome</keyword>
<dbReference type="Proteomes" id="UP000612808">
    <property type="component" value="Unassembled WGS sequence"/>
</dbReference>
<feature type="transmembrane region" description="Helical" evidence="1">
    <location>
        <begin position="276"/>
        <end position="296"/>
    </location>
</feature>
<evidence type="ECO:0000313" key="3">
    <source>
        <dbReference type="Proteomes" id="UP000612808"/>
    </source>
</evidence>
<organism evidence="2 3">
    <name type="scientific">Actinocatenispora rupis</name>
    <dbReference type="NCBI Taxonomy" id="519421"/>
    <lineage>
        <taxon>Bacteria</taxon>
        <taxon>Bacillati</taxon>
        <taxon>Actinomycetota</taxon>
        <taxon>Actinomycetes</taxon>
        <taxon>Micromonosporales</taxon>
        <taxon>Micromonosporaceae</taxon>
        <taxon>Actinocatenispora</taxon>
    </lineage>
</organism>
<evidence type="ECO:0000256" key="1">
    <source>
        <dbReference type="SAM" id="Phobius"/>
    </source>
</evidence>
<keyword evidence="1" id="KW-0472">Membrane</keyword>
<dbReference type="AlphaFoldDB" id="A0A8J3NAZ1"/>
<reference evidence="2" key="1">
    <citation type="submission" date="2021-01" db="EMBL/GenBank/DDBJ databases">
        <title>Whole genome shotgun sequence of Actinocatenispora rupis NBRC 107355.</title>
        <authorList>
            <person name="Komaki H."/>
            <person name="Tamura T."/>
        </authorList>
    </citation>
    <scope>NUCLEOTIDE SEQUENCE</scope>
    <source>
        <strain evidence="2">NBRC 107355</strain>
    </source>
</reference>
<protein>
    <submittedName>
        <fullName evidence="2">Uncharacterized protein</fullName>
    </submittedName>
</protein>
<name>A0A8J3NAZ1_9ACTN</name>
<dbReference type="RefSeq" id="WP_203655427.1">
    <property type="nucleotide sequence ID" value="NZ_BAAAZM010000002.1"/>
</dbReference>
<feature type="transmembrane region" description="Helical" evidence="1">
    <location>
        <begin position="120"/>
        <end position="141"/>
    </location>
</feature>
<keyword evidence="1" id="KW-0812">Transmembrane</keyword>
<proteinExistence type="predicted"/>
<comment type="caution">
    <text evidence="2">The sequence shown here is derived from an EMBL/GenBank/DDBJ whole genome shotgun (WGS) entry which is preliminary data.</text>
</comment>
<feature type="transmembrane region" description="Helical" evidence="1">
    <location>
        <begin position="169"/>
        <end position="190"/>
    </location>
</feature>
<feature type="transmembrane region" description="Helical" evidence="1">
    <location>
        <begin position="43"/>
        <end position="66"/>
    </location>
</feature>
<sequence length="314" mass="31478">MGVETGVRAGGPGRGWTWAAGGACLAALATAALRAAAGAGPSYTAGFAPAWVAAVAAGIGAAVAVLGDRVRGGRVVAAVWSAVGWSTVALLVWATSGVLFDAFRVAAVLGVPGMPPVVDWSGALARAAAGLSAVLLAAVMVRRRRERLAGLAGCPECGRSVPVPGRRRWLGHLAAALAVPYPALKLYWAAGGQMAASSMGRPEGFPVGEVVCFGAAAVLALALVQRWGRVLPRWLLTAGGCVAAGALVSMGVLAGFGTAAQVLGVVSGPARWSHNGWLVALVYGSWLALGVSLAVLTAGYRRRTVPTGCARCAP</sequence>
<dbReference type="EMBL" id="BOMB01000006">
    <property type="protein sequence ID" value="GID10220.1"/>
    <property type="molecule type" value="Genomic_DNA"/>
</dbReference>
<feature type="transmembrane region" description="Helical" evidence="1">
    <location>
        <begin position="78"/>
        <end position="100"/>
    </location>
</feature>
<feature type="transmembrane region" description="Helical" evidence="1">
    <location>
        <begin position="205"/>
        <end position="224"/>
    </location>
</feature>
<feature type="transmembrane region" description="Helical" evidence="1">
    <location>
        <begin position="236"/>
        <end position="256"/>
    </location>
</feature>